<reference evidence="4" key="1">
    <citation type="submission" date="2019-08" db="EMBL/GenBank/DDBJ databases">
        <authorList>
            <person name="Kucharzyk K."/>
            <person name="Murdoch R.W."/>
            <person name="Higgins S."/>
            <person name="Loffler F."/>
        </authorList>
    </citation>
    <scope>NUCLEOTIDE SEQUENCE</scope>
</reference>
<organism evidence="4">
    <name type="scientific">bioreactor metagenome</name>
    <dbReference type="NCBI Taxonomy" id="1076179"/>
    <lineage>
        <taxon>unclassified sequences</taxon>
        <taxon>metagenomes</taxon>
        <taxon>ecological metagenomes</taxon>
    </lineage>
</organism>
<dbReference type="PROSITE" id="PS01173">
    <property type="entry name" value="LIPASE_GDXG_HIS"/>
    <property type="match status" value="1"/>
</dbReference>
<dbReference type="Pfam" id="PF07859">
    <property type="entry name" value="Abhydrolase_3"/>
    <property type="match status" value="1"/>
</dbReference>
<name>A0A645ANW7_9ZZZZ</name>
<evidence type="ECO:0000256" key="2">
    <source>
        <dbReference type="ARBA" id="ARBA00022801"/>
    </source>
</evidence>
<comment type="similarity">
    <text evidence="1">Belongs to the 'GDXG' lipolytic enzyme family.</text>
</comment>
<dbReference type="AlphaFoldDB" id="A0A645ANW7"/>
<dbReference type="EC" id="3.1.1.-" evidence="4"/>
<comment type="caution">
    <text evidence="4">The sequence shown here is derived from an EMBL/GenBank/DDBJ whole genome shotgun (WGS) entry which is preliminary data.</text>
</comment>
<dbReference type="PANTHER" id="PTHR48081:SF8">
    <property type="entry name" value="ALPHA_BETA HYDROLASE FOLD-3 DOMAIN-CONTAINING PROTEIN-RELATED"/>
    <property type="match status" value="1"/>
</dbReference>
<dbReference type="InterPro" id="IPR050300">
    <property type="entry name" value="GDXG_lipolytic_enzyme"/>
</dbReference>
<dbReference type="EMBL" id="VSSQ01014937">
    <property type="protein sequence ID" value="MPM54737.1"/>
    <property type="molecule type" value="Genomic_DNA"/>
</dbReference>
<keyword evidence="2 4" id="KW-0378">Hydrolase</keyword>
<dbReference type="InterPro" id="IPR029058">
    <property type="entry name" value="AB_hydrolase_fold"/>
</dbReference>
<dbReference type="Gene3D" id="3.40.50.1820">
    <property type="entry name" value="alpha/beta hydrolase"/>
    <property type="match status" value="1"/>
</dbReference>
<evidence type="ECO:0000313" key="4">
    <source>
        <dbReference type="EMBL" id="MPM54737.1"/>
    </source>
</evidence>
<dbReference type="GO" id="GO:0016787">
    <property type="term" value="F:hydrolase activity"/>
    <property type="evidence" value="ECO:0007669"/>
    <property type="project" value="UniProtKB-KW"/>
</dbReference>
<dbReference type="InterPro" id="IPR013094">
    <property type="entry name" value="AB_hydrolase_3"/>
</dbReference>
<evidence type="ECO:0000256" key="1">
    <source>
        <dbReference type="ARBA" id="ARBA00010515"/>
    </source>
</evidence>
<dbReference type="SUPFAM" id="SSF53474">
    <property type="entry name" value="alpha/beta-Hydrolases"/>
    <property type="match status" value="1"/>
</dbReference>
<gene>
    <name evidence="4" type="primary">aes_13</name>
    <name evidence="4" type="ORF">SDC9_101517</name>
</gene>
<evidence type="ECO:0000259" key="3">
    <source>
        <dbReference type="Pfam" id="PF07859"/>
    </source>
</evidence>
<protein>
    <submittedName>
        <fullName evidence="4">Acetyl esterase</fullName>
        <ecNumber evidence="4">3.1.1.-</ecNumber>
    </submittedName>
</protein>
<feature type="domain" description="Alpha/beta hydrolase fold-3" evidence="3">
    <location>
        <begin position="90"/>
        <end position="302"/>
    </location>
</feature>
<accession>A0A645ANW7</accession>
<dbReference type="InterPro" id="IPR002168">
    <property type="entry name" value="Lipase_GDXG_HIS_AS"/>
</dbReference>
<proteinExistence type="inferred from homology"/>
<sequence>MKQYEPIVKLQYGPLKAKVNLLPDFFTSFVPERRAEIVAEEAAFYHGITEPYSVNSRLDVAWTRFTADDGYEVPVKTYRPKAANRKLPALVFFHGGGFKTCSVETHDFVPAYLAANANVMAFNVEYRLAPEDKFPAGLEDCYQAMRWIASNAESLGVDTNRLTVCGDSSGGNFAAAITLMARERKEFSIDKQVLIYPALDFSGTIKKRSAEVYTMVGAKPDAHAKSVSPLMREYLNNPEREIMNPLVSPLLADSFQGLPQALFIEAECDALADDGLIYANLLKQAGVKVICKVYEGMPHAFILRTYEETFAALDEICRFLTAEK</sequence>
<dbReference type="PANTHER" id="PTHR48081">
    <property type="entry name" value="AB HYDROLASE SUPERFAMILY PROTEIN C4A8.06C"/>
    <property type="match status" value="1"/>
</dbReference>